<proteinExistence type="predicted"/>
<dbReference type="EMBL" id="LSRQ01007665">
    <property type="protein sequence ID" value="OAY64734.1"/>
    <property type="molecule type" value="Genomic_DNA"/>
</dbReference>
<evidence type="ECO:0000313" key="2">
    <source>
        <dbReference type="Proteomes" id="UP000092600"/>
    </source>
</evidence>
<comment type="caution">
    <text evidence="1">The sequence shown here is derived from an EMBL/GenBank/DDBJ whole genome shotgun (WGS) entry which is preliminary data.</text>
</comment>
<reference evidence="1 2" key="1">
    <citation type="journal article" date="2016" name="DNA Res.">
        <title>The draft genome of MD-2 pineapple using hybrid error correction of long reads.</title>
        <authorList>
            <person name="Redwan R.M."/>
            <person name="Saidin A."/>
            <person name="Kumar S.V."/>
        </authorList>
    </citation>
    <scope>NUCLEOTIDE SEQUENCE [LARGE SCALE GENOMIC DNA]</scope>
    <source>
        <strain evidence="2">cv. MD2</strain>
        <tissue evidence="1">Leaf</tissue>
    </source>
</reference>
<gene>
    <name evidence="1" type="ORF">ACMD2_03652</name>
</gene>
<evidence type="ECO:0000313" key="1">
    <source>
        <dbReference type="EMBL" id="OAY64734.1"/>
    </source>
</evidence>
<sequence>MSCKVSALGSFSFYQVVENHFVLSLVIYGNN</sequence>
<name>A0A199UJ17_ANACO</name>
<protein>
    <submittedName>
        <fullName evidence="1">Uncharacterized protein</fullName>
    </submittedName>
</protein>
<feature type="non-terminal residue" evidence="1">
    <location>
        <position position="31"/>
    </location>
</feature>
<organism evidence="1 2">
    <name type="scientific">Ananas comosus</name>
    <name type="common">Pineapple</name>
    <name type="synonym">Ananas ananas</name>
    <dbReference type="NCBI Taxonomy" id="4615"/>
    <lineage>
        <taxon>Eukaryota</taxon>
        <taxon>Viridiplantae</taxon>
        <taxon>Streptophyta</taxon>
        <taxon>Embryophyta</taxon>
        <taxon>Tracheophyta</taxon>
        <taxon>Spermatophyta</taxon>
        <taxon>Magnoliopsida</taxon>
        <taxon>Liliopsida</taxon>
        <taxon>Poales</taxon>
        <taxon>Bromeliaceae</taxon>
        <taxon>Bromelioideae</taxon>
        <taxon>Ananas</taxon>
    </lineage>
</organism>
<dbReference type="Proteomes" id="UP000092600">
    <property type="component" value="Unassembled WGS sequence"/>
</dbReference>
<dbReference type="AlphaFoldDB" id="A0A199UJ17"/>
<accession>A0A199UJ17</accession>